<feature type="compositionally biased region" description="Low complexity" evidence="1">
    <location>
        <begin position="35"/>
        <end position="51"/>
    </location>
</feature>
<organism evidence="2 3">
    <name type="scientific">Sorangium cellulosum</name>
    <name type="common">Polyangium cellulosum</name>
    <dbReference type="NCBI Taxonomy" id="56"/>
    <lineage>
        <taxon>Bacteria</taxon>
        <taxon>Pseudomonadati</taxon>
        <taxon>Myxococcota</taxon>
        <taxon>Polyangia</taxon>
        <taxon>Polyangiales</taxon>
        <taxon>Polyangiaceae</taxon>
        <taxon>Sorangium</taxon>
    </lineage>
</organism>
<accession>A0A150QSL0</accession>
<evidence type="ECO:0000313" key="2">
    <source>
        <dbReference type="EMBL" id="KYF70959.1"/>
    </source>
</evidence>
<name>A0A150QSL0_SORCE</name>
<dbReference type="Proteomes" id="UP000075260">
    <property type="component" value="Unassembled WGS sequence"/>
</dbReference>
<gene>
    <name evidence="2" type="ORF">BE15_15140</name>
</gene>
<comment type="caution">
    <text evidence="2">The sequence shown here is derived from an EMBL/GenBank/DDBJ whole genome shotgun (WGS) entry which is preliminary data.</text>
</comment>
<proteinExistence type="predicted"/>
<dbReference type="AlphaFoldDB" id="A0A150QSL0"/>
<evidence type="ECO:0000313" key="3">
    <source>
        <dbReference type="Proteomes" id="UP000075260"/>
    </source>
</evidence>
<protein>
    <submittedName>
        <fullName evidence="2">Uncharacterized protein</fullName>
    </submittedName>
</protein>
<evidence type="ECO:0000256" key="1">
    <source>
        <dbReference type="SAM" id="MobiDB-lite"/>
    </source>
</evidence>
<dbReference type="EMBL" id="JEMA01000367">
    <property type="protein sequence ID" value="KYF70959.1"/>
    <property type="molecule type" value="Genomic_DNA"/>
</dbReference>
<sequence length="63" mass="6306">MASWHLASSSFVPTDGLSLSLSSSFGQADSGRPLAMSSPASRRSWSARARSPIVAGSAPAGAA</sequence>
<reference evidence="2 3" key="1">
    <citation type="submission" date="2014-02" db="EMBL/GenBank/DDBJ databases">
        <title>The small core and large imbalanced accessory genome model reveals a collaborative survival strategy of Sorangium cellulosum strains in nature.</title>
        <authorList>
            <person name="Han K."/>
            <person name="Peng R."/>
            <person name="Blom J."/>
            <person name="Li Y.-Z."/>
        </authorList>
    </citation>
    <scope>NUCLEOTIDE SEQUENCE [LARGE SCALE GENOMIC DNA]</scope>
    <source>
        <strain evidence="2 3">So0008-312</strain>
    </source>
</reference>
<feature type="non-terminal residue" evidence="2">
    <location>
        <position position="63"/>
    </location>
</feature>
<feature type="region of interest" description="Disordered" evidence="1">
    <location>
        <begin position="23"/>
        <end position="63"/>
    </location>
</feature>